<sequence length="493" mass="52500">MGADDFKLINEKVGPGIAIALLIGTALGMSIFLVPTQMAAEAGPSIILAILLAIIPMALGVLQLLQLGGAIPVAGGAYVYGSRLVGPFWGFLNIMLPVVAVWAYLLFAALGFAQYLPYFLELLGYGVDVNTTLAVWAILGFFLIVNYVGIRVAAKAQIALVTVLIAGMLTFIVGGLASFDPGNFDPLFPDGEGQPFEDGLAPFFLAIVLLYIPYQGFAMIIEIGEELENPVENIPRVLAVGMSFVAVLSVVLVVALIGGGSWEAAVGADGEPVDGALAAVGEEFGTLPTAGIVLIAVAALVAAATTVNTLYTSYSRTVMRASRDNLLPGFFAGIHDRFDTPHRAVIFMGVPPLAVAPFIGYLDEFTGPEFIDWLVVIVVTGTFLSFMISGIALWNLPKKYPQRYEYSVYKLPLPVLKLVAIGNIVMSFVFMLLVAASAPTALIVVVVFAILSTIAYVYQVRTLERNGTDLREEMSSLHHHEGSSLQTSEGDDD</sequence>
<reference evidence="8 9" key="2">
    <citation type="submission" date="2017-01" db="EMBL/GenBank/DDBJ databases">
        <authorList>
            <person name="Mah S.A."/>
            <person name="Swanson W.J."/>
            <person name="Moy G.W."/>
            <person name="Vacquier V.D."/>
        </authorList>
    </citation>
    <scope>NUCLEOTIDE SEQUENCE [LARGE SCALE GENOMIC DNA]</scope>
    <source>
        <strain evidence="8 9">CGMCC 1.8909</strain>
    </source>
</reference>
<dbReference type="EMBL" id="FTNP01000002">
    <property type="protein sequence ID" value="SIR65580.1"/>
    <property type="molecule type" value="Genomic_DNA"/>
</dbReference>
<evidence type="ECO:0000256" key="1">
    <source>
        <dbReference type="ARBA" id="ARBA00004651"/>
    </source>
</evidence>
<evidence type="ECO:0000256" key="6">
    <source>
        <dbReference type="SAM" id="Phobius"/>
    </source>
</evidence>
<keyword evidence="3 6" id="KW-0812">Transmembrane</keyword>
<evidence type="ECO:0000313" key="7">
    <source>
        <dbReference type="EMBL" id="APX97001.1"/>
    </source>
</evidence>
<feature type="transmembrane region" description="Helical" evidence="6">
    <location>
        <begin position="46"/>
        <end position="79"/>
    </location>
</feature>
<keyword evidence="2" id="KW-1003">Cell membrane</keyword>
<dbReference type="PANTHER" id="PTHR42770">
    <property type="entry name" value="AMINO ACID TRANSPORTER-RELATED"/>
    <property type="match status" value="1"/>
</dbReference>
<feature type="transmembrane region" description="Helical" evidence="6">
    <location>
        <begin position="233"/>
        <end position="257"/>
    </location>
</feature>
<evidence type="ECO:0000313" key="9">
    <source>
        <dbReference type="Proteomes" id="UP000185687"/>
    </source>
</evidence>
<dbReference type="AlphaFoldDB" id="A0A1N7CPU9"/>
<evidence type="ECO:0000256" key="3">
    <source>
        <dbReference type="ARBA" id="ARBA00022692"/>
    </source>
</evidence>
<evidence type="ECO:0000256" key="2">
    <source>
        <dbReference type="ARBA" id="ARBA00022475"/>
    </source>
</evidence>
<evidence type="ECO:0000313" key="8">
    <source>
        <dbReference type="EMBL" id="SIR65580.1"/>
    </source>
</evidence>
<dbReference type="Pfam" id="PF13520">
    <property type="entry name" value="AA_permease_2"/>
    <property type="match status" value="1"/>
</dbReference>
<dbReference type="PANTHER" id="PTHR42770:SF7">
    <property type="entry name" value="MEMBRANE PROTEIN"/>
    <property type="match status" value="1"/>
</dbReference>
<dbReference type="Gene3D" id="1.20.1740.10">
    <property type="entry name" value="Amino acid/polyamine transporter I"/>
    <property type="match status" value="1"/>
</dbReference>
<feature type="transmembrane region" description="Helical" evidence="6">
    <location>
        <begin position="290"/>
        <end position="311"/>
    </location>
</feature>
<dbReference type="Proteomes" id="UP000185687">
    <property type="component" value="Unassembled WGS sequence"/>
</dbReference>
<dbReference type="STRING" id="588898.BB347_10425"/>
<dbReference type="GO" id="GO:0022857">
    <property type="term" value="F:transmembrane transporter activity"/>
    <property type="evidence" value="ECO:0007669"/>
    <property type="project" value="InterPro"/>
</dbReference>
<dbReference type="GO" id="GO:0005886">
    <property type="term" value="C:plasma membrane"/>
    <property type="evidence" value="ECO:0007669"/>
    <property type="project" value="UniProtKB-SubCell"/>
</dbReference>
<evidence type="ECO:0000313" key="10">
    <source>
        <dbReference type="Proteomes" id="UP000187321"/>
    </source>
</evidence>
<dbReference type="KEGG" id="hda:BB347_10425"/>
<feature type="transmembrane region" description="Helical" evidence="6">
    <location>
        <begin position="91"/>
        <end position="113"/>
    </location>
</feature>
<feature type="transmembrane region" description="Helical" evidence="6">
    <location>
        <begin position="133"/>
        <end position="150"/>
    </location>
</feature>
<gene>
    <name evidence="7" type="ORF">BB347_10425</name>
    <name evidence="8" type="ORF">SAMN05421809_1816</name>
</gene>
<keyword evidence="4 6" id="KW-1133">Transmembrane helix</keyword>
<name>A0A1N7CPU9_9EURY</name>
<feature type="transmembrane region" description="Helical" evidence="6">
    <location>
        <begin position="441"/>
        <end position="458"/>
    </location>
</feature>
<feature type="transmembrane region" description="Helical" evidence="6">
    <location>
        <begin position="415"/>
        <end position="435"/>
    </location>
</feature>
<proteinExistence type="predicted"/>
<feature type="transmembrane region" description="Helical" evidence="6">
    <location>
        <begin position="199"/>
        <end position="221"/>
    </location>
</feature>
<evidence type="ECO:0000256" key="5">
    <source>
        <dbReference type="ARBA" id="ARBA00023136"/>
    </source>
</evidence>
<reference evidence="7 10" key="1">
    <citation type="submission" date="2017-01" db="EMBL/GenBank/DDBJ databases">
        <title>Complete genome sequence of Haloterrigena daqingensis type strain (JX313T).</title>
        <authorList>
            <person name="Shuang W."/>
        </authorList>
    </citation>
    <scope>NUCLEOTIDE SEQUENCE [LARGE SCALE GENOMIC DNA]</scope>
    <source>
        <strain evidence="7 10">JX313</strain>
    </source>
</reference>
<organism evidence="8 9">
    <name type="scientific">Natronorubrum daqingense</name>
    <dbReference type="NCBI Taxonomy" id="588898"/>
    <lineage>
        <taxon>Archaea</taxon>
        <taxon>Methanobacteriati</taxon>
        <taxon>Methanobacteriota</taxon>
        <taxon>Stenosarchaea group</taxon>
        <taxon>Halobacteria</taxon>
        <taxon>Halobacteriales</taxon>
        <taxon>Natrialbaceae</taxon>
        <taxon>Natronorubrum</taxon>
    </lineage>
</organism>
<keyword evidence="5 6" id="KW-0472">Membrane</keyword>
<evidence type="ECO:0000256" key="4">
    <source>
        <dbReference type="ARBA" id="ARBA00022989"/>
    </source>
</evidence>
<dbReference type="Proteomes" id="UP000187321">
    <property type="component" value="Chromosome"/>
</dbReference>
<dbReference type="InterPro" id="IPR050367">
    <property type="entry name" value="APC_superfamily"/>
</dbReference>
<accession>A0A1N7CPU9</accession>
<feature type="transmembrane region" description="Helical" evidence="6">
    <location>
        <begin position="12"/>
        <end position="34"/>
    </location>
</feature>
<protein>
    <submittedName>
        <fullName evidence="7">Amino acid transporter</fullName>
    </submittedName>
    <submittedName>
        <fullName evidence="8">Amino acid/polyamine/organocation transporter, APC superfamily</fullName>
    </submittedName>
</protein>
<feature type="transmembrane region" description="Helical" evidence="6">
    <location>
        <begin position="157"/>
        <end position="179"/>
    </location>
</feature>
<keyword evidence="9" id="KW-1185">Reference proteome</keyword>
<dbReference type="InterPro" id="IPR002293">
    <property type="entry name" value="AA/rel_permease1"/>
</dbReference>
<dbReference type="EMBL" id="CP019327">
    <property type="protein sequence ID" value="APX97001.1"/>
    <property type="molecule type" value="Genomic_DNA"/>
</dbReference>
<feature type="transmembrane region" description="Helical" evidence="6">
    <location>
        <begin position="344"/>
        <end position="361"/>
    </location>
</feature>
<feature type="transmembrane region" description="Helical" evidence="6">
    <location>
        <begin position="373"/>
        <end position="394"/>
    </location>
</feature>
<comment type="subcellular location">
    <subcellularLocation>
        <location evidence="1">Cell membrane</location>
        <topology evidence="1">Multi-pass membrane protein</topology>
    </subcellularLocation>
</comment>
<dbReference type="OrthoDB" id="200332at2157"/>
<dbReference type="PIRSF" id="PIRSF006060">
    <property type="entry name" value="AA_transporter"/>
    <property type="match status" value="1"/>
</dbReference>